<feature type="domain" description="Protein kinase" evidence="10">
    <location>
        <begin position="29"/>
        <end position="279"/>
    </location>
</feature>
<dbReference type="GO" id="GO:0005524">
    <property type="term" value="F:ATP binding"/>
    <property type="evidence" value="ECO:0007669"/>
    <property type="project" value="UniProtKB-KW"/>
</dbReference>
<protein>
    <recommendedName>
        <fullName evidence="1">non-specific serine/threonine protein kinase</fullName>
        <ecNumber evidence="1">2.7.11.1</ecNumber>
    </recommendedName>
</protein>
<comment type="catalytic activity">
    <reaction evidence="8">
        <text>L-seryl-[protein] + ATP = O-phospho-L-seryl-[protein] + ADP + H(+)</text>
        <dbReference type="Rhea" id="RHEA:17989"/>
        <dbReference type="Rhea" id="RHEA-COMP:9863"/>
        <dbReference type="Rhea" id="RHEA-COMP:11604"/>
        <dbReference type="ChEBI" id="CHEBI:15378"/>
        <dbReference type="ChEBI" id="CHEBI:29999"/>
        <dbReference type="ChEBI" id="CHEBI:30616"/>
        <dbReference type="ChEBI" id="CHEBI:83421"/>
        <dbReference type="ChEBI" id="CHEBI:456216"/>
        <dbReference type="EC" id="2.7.11.1"/>
    </reaction>
</comment>
<evidence type="ECO:0000259" key="10">
    <source>
        <dbReference type="PROSITE" id="PS50011"/>
    </source>
</evidence>
<dbReference type="InterPro" id="IPR008271">
    <property type="entry name" value="Ser/Thr_kinase_AS"/>
</dbReference>
<feature type="compositionally biased region" description="Basic and acidic residues" evidence="9">
    <location>
        <begin position="348"/>
        <end position="361"/>
    </location>
</feature>
<evidence type="ECO:0000256" key="4">
    <source>
        <dbReference type="ARBA" id="ARBA00022741"/>
    </source>
</evidence>
<keyword evidence="2" id="KW-0723">Serine/threonine-protein kinase</keyword>
<keyword evidence="6" id="KW-0067">ATP-binding</keyword>
<dbReference type="Gene3D" id="1.10.510.10">
    <property type="entry name" value="Transferase(Phosphotransferase) domain 1"/>
    <property type="match status" value="1"/>
</dbReference>
<dbReference type="InterPro" id="IPR000719">
    <property type="entry name" value="Prot_kinase_dom"/>
</dbReference>
<proteinExistence type="predicted"/>
<evidence type="ECO:0000313" key="11">
    <source>
        <dbReference type="EMBL" id="KAA6379207.1"/>
    </source>
</evidence>
<dbReference type="InterPro" id="IPR050236">
    <property type="entry name" value="Ser_Thr_kinase_AGC"/>
</dbReference>
<name>A0A5J4V9S7_9EUKA</name>
<dbReference type="SUPFAM" id="SSF56112">
    <property type="entry name" value="Protein kinase-like (PK-like)"/>
    <property type="match status" value="1"/>
</dbReference>
<evidence type="ECO:0000256" key="9">
    <source>
        <dbReference type="SAM" id="MobiDB-lite"/>
    </source>
</evidence>
<keyword evidence="3" id="KW-0808">Transferase</keyword>
<gene>
    <name evidence="11" type="ORF">EZS28_025266</name>
</gene>
<evidence type="ECO:0000256" key="6">
    <source>
        <dbReference type="ARBA" id="ARBA00022840"/>
    </source>
</evidence>
<dbReference type="SMART" id="SM00220">
    <property type="entry name" value="S_TKc"/>
    <property type="match status" value="1"/>
</dbReference>
<feature type="compositionally biased region" description="Basic and acidic residues" evidence="9">
    <location>
        <begin position="414"/>
        <end position="427"/>
    </location>
</feature>
<feature type="non-terminal residue" evidence="11">
    <location>
        <position position="427"/>
    </location>
</feature>
<dbReference type="EMBL" id="SNRW01008639">
    <property type="protein sequence ID" value="KAA6379207.1"/>
    <property type="molecule type" value="Genomic_DNA"/>
</dbReference>
<dbReference type="PROSITE" id="PS50011">
    <property type="entry name" value="PROTEIN_KINASE_DOM"/>
    <property type="match status" value="1"/>
</dbReference>
<keyword evidence="4" id="KW-0547">Nucleotide-binding</keyword>
<dbReference type="PANTHER" id="PTHR24356">
    <property type="entry name" value="SERINE/THREONINE-PROTEIN KINASE"/>
    <property type="match status" value="1"/>
</dbReference>
<dbReference type="GO" id="GO:0004674">
    <property type="term" value="F:protein serine/threonine kinase activity"/>
    <property type="evidence" value="ECO:0007669"/>
    <property type="project" value="UniProtKB-KW"/>
</dbReference>
<dbReference type="Gene3D" id="3.30.200.20">
    <property type="entry name" value="Phosphorylase Kinase, domain 1"/>
    <property type="match status" value="1"/>
</dbReference>
<evidence type="ECO:0000256" key="5">
    <source>
        <dbReference type="ARBA" id="ARBA00022777"/>
    </source>
</evidence>
<evidence type="ECO:0000313" key="12">
    <source>
        <dbReference type="Proteomes" id="UP000324800"/>
    </source>
</evidence>
<dbReference type="PROSITE" id="PS00108">
    <property type="entry name" value="PROTEIN_KINASE_ST"/>
    <property type="match status" value="1"/>
</dbReference>
<accession>A0A5J4V9S7</accession>
<feature type="region of interest" description="Disordered" evidence="9">
    <location>
        <begin position="321"/>
        <end position="385"/>
    </location>
</feature>
<evidence type="ECO:0000256" key="7">
    <source>
        <dbReference type="ARBA" id="ARBA00047899"/>
    </source>
</evidence>
<dbReference type="PANTHER" id="PTHR24356:SF163">
    <property type="entry name" value="3-PHOSPHOINOSITIDE-DEPENDENT PROTEIN KINASE 1-RELATED"/>
    <property type="match status" value="1"/>
</dbReference>
<feature type="compositionally biased region" description="Low complexity" evidence="9">
    <location>
        <begin position="334"/>
        <end position="344"/>
    </location>
</feature>
<feature type="region of interest" description="Disordered" evidence="9">
    <location>
        <begin position="402"/>
        <end position="427"/>
    </location>
</feature>
<evidence type="ECO:0000256" key="3">
    <source>
        <dbReference type="ARBA" id="ARBA00022679"/>
    </source>
</evidence>
<dbReference type="AlphaFoldDB" id="A0A5J4V9S7"/>
<organism evidence="11 12">
    <name type="scientific">Streblomastix strix</name>
    <dbReference type="NCBI Taxonomy" id="222440"/>
    <lineage>
        <taxon>Eukaryota</taxon>
        <taxon>Metamonada</taxon>
        <taxon>Preaxostyla</taxon>
        <taxon>Oxymonadida</taxon>
        <taxon>Streblomastigidae</taxon>
        <taxon>Streblomastix</taxon>
    </lineage>
</organism>
<comment type="catalytic activity">
    <reaction evidence="7">
        <text>L-threonyl-[protein] + ATP = O-phospho-L-threonyl-[protein] + ADP + H(+)</text>
        <dbReference type="Rhea" id="RHEA:46608"/>
        <dbReference type="Rhea" id="RHEA-COMP:11060"/>
        <dbReference type="Rhea" id="RHEA-COMP:11605"/>
        <dbReference type="ChEBI" id="CHEBI:15378"/>
        <dbReference type="ChEBI" id="CHEBI:30013"/>
        <dbReference type="ChEBI" id="CHEBI:30616"/>
        <dbReference type="ChEBI" id="CHEBI:61977"/>
        <dbReference type="ChEBI" id="CHEBI:456216"/>
        <dbReference type="EC" id="2.7.11.1"/>
    </reaction>
</comment>
<dbReference type="Proteomes" id="UP000324800">
    <property type="component" value="Unassembled WGS sequence"/>
</dbReference>
<reference evidence="11 12" key="1">
    <citation type="submission" date="2019-03" db="EMBL/GenBank/DDBJ databases">
        <title>Single cell metagenomics reveals metabolic interactions within the superorganism composed of flagellate Streblomastix strix and complex community of Bacteroidetes bacteria on its surface.</title>
        <authorList>
            <person name="Treitli S.C."/>
            <person name="Kolisko M."/>
            <person name="Husnik F."/>
            <person name="Keeling P."/>
            <person name="Hampl V."/>
        </authorList>
    </citation>
    <scope>NUCLEOTIDE SEQUENCE [LARGE SCALE GENOMIC DNA]</scope>
    <source>
        <strain evidence="11">ST1C</strain>
    </source>
</reference>
<keyword evidence="5 11" id="KW-0418">Kinase</keyword>
<evidence type="ECO:0000256" key="2">
    <source>
        <dbReference type="ARBA" id="ARBA00022527"/>
    </source>
</evidence>
<dbReference type="Pfam" id="PF00069">
    <property type="entry name" value="Pkinase"/>
    <property type="match status" value="1"/>
</dbReference>
<sequence>MPRKTQDEKVGHRMKKLDDFIEQDQLGTSSKQDQQSASNISQVFKALYKENGKFYAIKHINRGSILKKKIEQSTLVELDILTRLQHHFVIKLYGNFVLELCRFDLQRLSLKSLHIEVVRYYAAEIVEAVEYIHSKGLLHRDLKPENILIGQDGHVRLIDFGQAIFIDSIEYQEQQLNLQKKKQNQNSSPMYISPEVVKGGVATDKSDIWALVLIIYFLSTGKTLFAGGTQFILFQNILSCKYTIPSGVDPKIKDLLEKVIILDPAKRLSLDGIKRHPFFSGITWNTLHLRAPPVAEVEASLGQNQNQQNDLLSIRSKTPSSALDNRNIHHHHNNNAANAKQQQQKKSKSGEGEGKQSKDSLSKLQQANKQKQDDEQYNIEQEEQLQPQVTVGGIALTSGHFFPKIAVKSKKDRKQSIIENQDRNSEY</sequence>
<evidence type="ECO:0000256" key="1">
    <source>
        <dbReference type="ARBA" id="ARBA00012513"/>
    </source>
</evidence>
<dbReference type="GO" id="GO:0035556">
    <property type="term" value="P:intracellular signal transduction"/>
    <property type="evidence" value="ECO:0007669"/>
    <property type="project" value="TreeGrafter"/>
</dbReference>
<dbReference type="EC" id="2.7.11.1" evidence="1"/>
<comment type="caution">
    <text evidence="11">The sequence shown here is derived from an EMBL/GenBank/DDBJ whole genome shotgun (WGS) entry which is preliminary data.</text>
</comment>
<dbReference type="OrthoDB" id="347657at2759"/>
<dbReference type="InterPro" id="IPR011009">
    <property type="entry name" value="Kinase-like_dom_sf"/>
</dbReference>
<evidence type="ECO:0000256" key="8">
    <source>
        <dbReference type="ARBA" id="ARBA00048679"/>
    </source>
</evidence>